<reference evidence="2 3" key="1">
    <citation type="submission" date="2009-07" db="EMBL/GenBank/DDBJ databases">
        <authorList>
            <person name="Madupu R."/>
            <person name="Sebastian Y."/>
            <person name="Durkin A.S."/>
            <person name="Torralba M."/>
            <person name="Methe B."/>
            <person name="Sutton G.G."/>
            <person name="Strausberg R.L."/>
            <person name="Nelson K.E."/>
        </authorList>
    </citation>
    <scope>NUCLEOTIDE SEQUENCE [LARGE SCALE GENOMIC DNA]</scope>
    <source>
        <strain evidence="2 3">RM3268</strain>
    </source>
</reference>
<feature type="domain" description="Sulfatase N-terminal" evidence="1">
    <location>
        <begin position="1"/>
        <end position="71"/>
    </location>
</feature>
<dbReference type="PANTHER" id="PTHR30443:SF0">
    <property type="entry name" value="PHOSPHOETHANOLAMINE TRANSFERASE EPTA"/>
    <property type="match status" value="1"/>
</dbReference>
<dbReference type="Pfam" id="PF00884">
    <property type="entry name" value="Sulfatase"/>
    <property type="match status" value="1"/>
</dbReference>
<dbReference type="AlphaFoldDB" id="C8PG86"/>
<dbReference type="Proteomes" id="UP000005709">
    <property type="component" value="Unassembled WGS sequence"/>
</dbReference>
<dbReference type="PANTHER" id="PTHR30443">
    <property type="entry name" value="INNER MEMBRANE PROTEIN"/>
    <property type="match status" value="1"/>
</dbReference>
<dbReference type="eggNOG" id="COG2194">
    <property type="taxonomic scope" value="Bacteria"/>
</dbReference>
<dbReference type="InterPro" id="IPR000917">
    <property type="entry name" value="Sulfatase_N"/>
</dbReference>
<evidence type="ECO:0000259" key="1">
    <source>
        <dbReference type="Pfam" id="PF00884"/>
    </source>
</evidence>
<dbReference type="GO" id="GO:0016776">
    <property type="term" value="F:phosphotransferase activity, phosphate group as acceptor"/>
    <property type="evidence" value="ECO:0007669"/>
    <property type="project" value="TreeGrafter"/>
</dbReference>
<evidence type="ECO:0000313" key="3">
    <source>
        <dbReference type="Proteomes" id="UP000005709"/>
    </source>
</evidence>
<protein>
    <recommendedName>
        <fullName evidence="1">Sulfatase N-terminal domain-containing protein</fullName>
    </recommendedName>
</protein>
<keyword evidence="3" id="KW-1185">Reference proteome</keyword>
<evidence type="ECO:0000313" key="2">
    <source>
        <dbReference type="EMBL" id="EEV18124.1"/>
    </source>
</evidence>
<comment type="caution">
    <text evidence="2">The sequence shown here is derived from an EMBL/GenBank/DDBJ whole genome shotgun (WGS) entry which is preliminary data.</text>
</comment>
<dbReference type="InterPro" id="IPR040423">
    <property type="entry name" value="PEA_transferase"/>
</dbReference>
<dbReference type="InterPro" id="IPR017850">
    <property type="entry name" value="Alkaline_phosphatase_core_sf"/>
</dbReference>
<dbReference type="GO" id="GO:0005886">
    <property type="term" value="C:plasma membrane"/>
    <property type="evidence" value="ECO:0007669"/>
    <property type="project" value="UniProtKB-SubCell"/>
</dbReference>
<gene>
    <name evidence="2" type="ORF">CAMGR0001_0879</name>
</gene>
<sequence>MSDHGESLGEGGVYLHGMPYLFAPEAQKHIGAIVWLGEGKMRERYDLSALKSHKDDAFSHDNLFHTLLGIFEVDTKVYNKDLDILNGVKN</sequence>
<organism evidence="2 3">
    <name type="scientific">Campylobacter gracilis RM3268</name>
    <dbReference type="NCBI Taxonomy" id="553220"/>
    <lineage>
        <taxon>Bacteria</taxon>
        <taxon>Pseudomonadati</taxon>
        <taxon>Campylobacterota</taxon>
        <taxon>Epsilonproteobacteria</taxon>
        <taxon>Campylobacterales</taxon>
        <taxon>Campylobacteraceae</taxon>
        <taxon>Campylobacter</taxon>
    </lineage>
</organism>
<dbReference type="GO" id="GO:0009244">
    <property type="term" value="P:lipopolysaccharide core region biosynthetic process"/>
    <property type="evidence" value="ECO:0007669"/>
    <property type="project" value="TreeGrafter"/>
</dbReference>
<name>C8PG86_9BACT</name>
<dbReference type="EMBL" id="ACYG01000019">
    <property type="protein sequence ID" value="EEV18124.1"/>
    <property type="molecule type" value="Genomic_DNA"/>
</dbReference>
<accession>C8PG86</accession>
<dbReference type="Gene3D" id="3.40.720.10">
    <property type="entry name" value="Alkaline Phosphatase, subunit A"/>
    <property type="match status" value="1"/>
</dbReference>
<proteinExistence type="predicted"/>